<dbReference type="OrthoDB" id="2678428at2759"/>
<dbReference type="HOGENOM" id="CLU_2159470_0_0_1"/>
<keyword evidence="1" id="KW-0812">Transmembrane</keyword>
<sequence>MIVLGIFGMCLSLNANSLPKGCGKRSWGEYKINRWHQYNLAAGQTRPCPLSRIIMRPTLLCFFVASLLSVVAGVAVPGSSSWSFASVAQKERCTPTGKFCPGYGEANCCSGKCNVLRGPGFVRIGICSQ</sequence>
<accession>A0A0C3JB38</accession>
<evidence type="ECO:0000313" key="2">
    <source>
        <dbReference type="EMBL" id="KIN94856.1"/>
    </source>
</evidence>
<evidence type="ECO:0000313" key="3">
    <source>
        <dbReference type="Proteomes" id="UP000054217"/>
    </source>
</evidence>
<dbReference type="AlphaFoldDB" id="A0A0C3JB38"/>
<proteinExistence type="predicted"/>
<reference evidence="3" key="2">
    <citation type="submission" date="2015-01" db="EMBL/GenBank/DDBJ databases">
        <title>Evolutionary Origins and Diversification of the Mycorrhizal Mutualists.</title>
        <authorList>
            <consortium name="DOE Joint Genome Institute"/>
            <consortium name="Mycorrhizal Genomics Consortium"/>
            <person name="Kohler A."/>
            <person name="Kuo A."/>
            <person name="Nagy L.G."/>
            <person name="Floudas D."/>
            <person name="Copeland A."/>
            <person name="Barry K.W."/>
            <person name="Cichocki N."/>
            <person name="Veneault-Fourrey C."/>
            <person name="LaButti K."/>
            <person name="Lindquist E.A."/>
            <person name="Lipzen A."/>
            <person name="Lundell T."/>
            <person name="Morin E."/>
            <person name="Murat C."/>
            <person name="Riley R."/>
            <person name="Ohm R."/>
            <person name="Sun H."/>
            <person name="Tunlid A."/>
            <person name="Henrissat B."/>
            <person name="Grigoriev I.V."/>
            <person name="Hibbett D.S."/>
            <person name="Martin F."/>
        </authorList>
    </citation>
    <scope>NUCLEOTIDE SEQUENCE [LARGE SCALE GENOMIC DNA]</scope>
    <source>
        <strain evidence="3">Marx 270</strain>
    </source>
</reference>
<keyword evidence="1" id="KW-0472">Membrane</keyword>
<feature type="transmembrane region" description="Helical" evidence="1">
    <location>
        <begin position="53"/>
        <end position="76"/>
    </location>
</feature>
<dbReference type="EMBL" id="KN832083">
    <property type="protein sequence ID" value="KIN94856.1"/>
    <property type="molecule type" value="Genomic_DNA"/>
</dbReference>
<dbReference type="InParanoid" id="A0A0C3JB38"/>
<keyword evidence="1" id="KW-1133">Transmembrane helix</keyword>
<organism evidence="2 3">
    <name type="scientific">Pisolithus tinctorius Marx 270</name>
    <dbReference type="NCBI Taxonomy" id="870435"/>
    <lineage>
        <taxon>Eukaryota</taxon>
        <taxon>Fungi</taxon>
        <taxon>Dikarya</taxon>
        <taxon>Basidiomycota</taxon>
        <taxon>Agaricomycotina</taxon>
        <taxon>Agaricomycetes</taxon>
        <taxon>Agaricomycetidae</taxon>
        <taxon>Boletales</taxon>
        <taxon>Sclerodermatineae</taxon>
        <taxon>Pisolithaceae</taxon>
        <taxon>Pisolithus</taxon>
    </lineage>
</organism>
<dbReference type="Proteomes" id="UP000054217">
    <property type="component" value="Unassembled WGS sequence"/>
</dbReference>
<reference evidence="2 3" key="1">
    <citation type="submission" date="2014-04" db="EMBL/GenBank/DDBJ databases">
        <authorList>
            <consortium name="DOE Joint Genome Institute"/>
            <person name="Kuo A."/>
            <person name="Kohler A."/>
            <person name="Costa M.D."/>
            <person name="Nagy L.G."/>
            <person name="Floudas D."/>
            <person name="Copeland A."/>
            <person name="Barry K.W."/>
            <person name="Cichocki N."/>
            <person name="Veneault-Fourrey C."/>
            <person name="LaButti K."/>
            <person name="Lindquist E.A."/>
            <person name="Lipzen A."/>
            <person name="Lundell T."/>
            <person name="Morin E."/>
            <person name="Murat C."/>
            <person name="Sun H."/>
            <person name="Tunlid A."/>
            <person name="Henrissat B."/>
            <person name="Grigoriev I.V."/>
            <person name="Hibbett D.S."/>
            <person name="Martin F."/>
            <person name="Nordberg H.P."/>
            <person name="Cantor M.N."/>
            <person name="Hua S.X."/>
        </authorList>
    </citation>
    <scope>NUCLEOTIDE SEQUENCE [LARGE SCALE GENOMIC DNA]</scope>
    <source>
        <strain evidence="2 3">Marx 270</strain>
    </source>
</reference>
<gene>
    <name evidence="2" type="ORF">M404DRAFT_368237</name>
</gene>
<evidence type="ECO:0000256" key="1">
    <source>
        <dbReference type="SAM" id="Phobius"/>
    </source>
</evidence>
<protein>
    <submittedName>
        <fullName evidence="2">Uncharacterized protein</fullName>
    </submittedName>
</protein>
<keyword evidence="3" id="KW-1185">Reference proteome</keyword>
<name>A0A0C3JB38_PISTI</name>